<dbReference type="Gene3D" id="3.20.20.210">
    <property type="match status" value="1"/>
</dbReference>
<comment type="caution">
    <text evidence="1">The sequence shown here is derived from an EMBL/GenBank/DDBJ whole genome shotgun (WGS) entry which is preliminary data.</text>
</comment>
<evidence type="ECO:0000313" key="1">
    <source>
        <dbReference type="EMBL" id="EEG77249.1"/>
    </source>
</evidence>
<sequence>MKELYGLATAIGSLPQREADTALSMIFSSVPEIPHWPQLPTAGAAEGFIRQYLTPLLDRRLVVEAPGRSPYFPTAAADWLERITAFYSEVLDETDPKAPQHFGFPKESAAGFYAFLQRLHEKGPGAARYIKGQLSGPVTMGFQVTDENMQPAFYNEELRDMLVRSLIMQVRWQARTLAAFDRPVILFIDDPGIYGYGQSTFVGLSKEAIQDSLRPLIDAAHEEGALVGVHACAGVDWSLLFELPLDIVNIDVYHYFTSLVLYAAEFAEYLSRGGTLAWGLVPTSDEITTESAQSLLKRLEEYFQTLEKKGVDRDRLRKQLIFTPSCGTGTLTTSQAEAVYARLQEVSKTYRSR</sequence>
<name>C0GHP3_DETAL</name>
<organism evidence="1 2">
    <name type="scientific">Dethiobacter alkaliphilus AHT 1</name>
    <dbReference type="NCBI Taxonomy" id="555088"/>
    <lineage>
        <taxon>Bacteria</taxon>
        <taxon>Bacillati</taxon>
        <taxon>Bacillota</taxon>
        <taxon>Dethiobacteria</taxon>
        <taxon>Dethiobacterales</taxon>
        <taxon>Dethiobacteraceae</taxon>
        <taxon>Dethiobacter</taxon>
    </lineage>
</organism>
<dbReference type="STRING" id="555088.DealDRAFT_2002"/>
<dbReference type="RefSeq" id="WP_008517075.1">
    <property type="nucleotide sequence ID" value="NZ_ACJM01000009.1"/>
</dbReference>
<accession>C0GHP3</accession>
<evidence type="ECO:0000313" key="2">
    <source>
        <dbReference type="Proteomes" id="UP000006443"/>
    </source>
</evidence>
<evidence type="ECO:0008006" key="3">
    <source>
        <dbReference type="Google" id="ProtNLM"/>
    </source>
</evidence>
<proteinExistence type="predicted"/>
<dbReference type="eggNOG" id="COG0620">
    <property type="taxonomic scope" value="Bacteria"/>
</dbReference>
<dbReference type="InterPro" id="IPR038071">
    <property type="entry name" value="UROD/MetE-like_sf"/>
</dbReference>
<dbReference type="AlphaFoldDB" id="C0GHP3"/>
<dbReference type="Proteomes" id="UP000006443">
    <property type="component" value="Unassembled WGS sequence"/>
</dbReference>
<protein>
    <recommendedName>
        <fullName evidence="3">Methionine synthase vitamin-B12 independent</fullName>
    </recommendedName>
</protein>
<dbReference type="EMBL" id="ACJM01000009">
    <property type="protein sequence ID" value="EEG77249.1"/>
    <property type="molecule type" value="Genomic_DNA"/>
</dbReference>
<reference evidence="1 2" key="1">
    <citation type="submission" date="2009-02" db="EMBL/GenBank/DDBJ databases">
        <title>Sequencing of the draft genome and assembly of Dethiobacter alkaliphilus AHT 1.</title>
        <authorList>
            <consortium name="US DOE Joint Genome Institute (JGI-PGF)"/>
            <person name="Lucas S."/>
            <person name="Copeland A."/>
            <person name="Lapidus A."/>
            <person name="Glavina del Rio T."/>
            <person name="Dalin E."/>
            <person name="Tice H."/>
            <person name="Bruce D."/>
            <person name="Goodwin L."/>
            <person name="Pitluck S."/>
            <person name="Larimer F."/>
            <person name="Land M.L."/>
            <person name="Hauser L."/>
            <person name="Muyzer G."/>
        </authorList>
    </citation>
    <scope>NUCLEOTIDE SEQUENCE [LARGE SCALE GENOMIC DNA]</scope>
    <source>
        <strain evidence="1 2">AHT 1</strain>
    </source>
</reference>
<gene>
    <name evidence="1" type="ORF">DealDRAFT_2002</name>
</gene>
<dbReference type="OrthoDB" id="144815at2"/>
<keyword evidence="2" id="KW-1185">Reference proteome</keyword>
<dbReference type="SUPFAM" id="SSF51726">
    <property type="entry name" value="UROD/MetE-like"/>
    <property type="match status" value="1"/>
</dbReference>